<dbReference type="Proteomes" id="UP001259659">
    <property type="component" value="Unassembled WGS sequence"/>
</dbReference>
<feature type="transmembrane region" description="Helical" evidence="1">
    <location>
        <begin position="167"/>
        <end position="191"/>
    </location>
</feature>
<evidence type="ECO:0000313" key="2">
    <source>
        <dbReference type="EMBL" id="MDS0260922.1"/>
    </source>
</evidence>
<organism evidence="2 3">
    <name type="scientific">Haloarcula saliterrae</name>
    <dbReference type="NCBI Taxonomy" id="2950534"/>
    <lineage>
        <taxon>Archaea</taxon>
        <taxon>Methanobacteriati</taxon>
        <taxon>Methanobacteriota</taxon>
        <taxon>Stenosarchaea group</taxon>
        <taxon>Halobacteria</taxon>
        <taxon>Halobacteriales</taxon>
        <taxon>Haloarculaceae</taxon>
        <taxon>Haloarcula</taxon>
    </lineage>
</organism>
<keyword evidence="1" id="KW-1133">Transmembrane helix</keyword>
<feature type="transmembrane region" description="Helical" evidence="1">
    <location>
        <begin position="53"/>
        <end position="74"/>
    </location>
</feature>
<dbReference type="Pfam" id="PF12679">
    <property type="entry name" value="ABC2_membrane_2"/>
    <property type="match status" value="1"/>
</dbReference>
<keyword evidence="3" id="KW-1185">Reference proteome</keyword>
<gene>
    <name evidence="2" type="ORF">NDI56_16090</name>
</gene>
<keyword evidence="1" id="KW-0812">Transmembrane</keyword>
<comment type="caution">
    <text evidence="2">The sequence shown here is derived from an EMBL/GenBank/DDBJ whole genome shotgun (WGS) entry which is preliminary data.</text>
</comment>
<keyword evidence="1" id="KW-0472">Membrane</keyword>
<feature type="transmembrane region" description="Helical" evidence="1">
    <location>
        <begin position="243"/>
        <end position="262"/>
    </location>
</feature>
<protein>
    <submittedName>
        <fullName evidence="2">ABC transporter permease</fullName>
    </submittedName>
</protein>
<feature type="transmembrane region" description="Helical" evidence="1">
    <location>
        <begin position="133"/>
        <end position="155"/>
    </location>
</feature>
<reference evidence="2 3" key="1">
    <citation type="submission" date="2022-06" db="EMBL/GenBank/DDBJ databases">
        <title>Haloarcula sp. a new haloarchaeum isolate from saline soil.</title>
        <authorList>
            <person name="Strakova D."/>
            <person name="Galisteo C."/>
            <person name="Sanchez-Porro C."/>
            <person name="Ventosa A."/>
        </authorList>
    </citation>
    <scope>NUCLEOTIDE SEQUENCE [LARGE SCALE GENOMIC DNA]</scope>
    <source>
        <strain evidence="2 3">S1CR25-12</strain>
    </source>
</reference>
<dbReference type="RefSeq" id="WP_310920695.1">
    <property type="nucleotide sequence ID" value="NZ_JAMQON010000005.1"/>
</dbReference>
<evidence type="ECO:0000313" key="3">
    <source>
        <dbReference type="Proteomes" id="UP001259659"/>
    </source>
</evidence>
<feature type="transmembrane region" description="Helical" evidence="1">
    <location>
        <begin position="95"/>
        <end position="121"/>
    </location>
</feature>
<sequence length="270" mass="29348">MSWRHIATKDLHQARLSAGSWLLTCLSLVLYVGYALAHTYLGAPSFGAFVSGLSNVTALSLPVFGLLLGYKSIIHERKSGSLFLTLSAPQSRSELVVGTVVGRVVVLLVPTVVSLALAGVVGAVRYGTQGALFYPWFLFVTALYGVAFVALAVGLSMSTTVDRRVTLGALGSYVLLGPFWDSVHAFGLLILHRFDLSVLSDMPGWALLVRLWAPTEAYYRLIDAGFEIEQAVRYVGGPIYVDWWMGLVALLAWCTVPIVLGFRRFSMADL</sequence>
<proteinExistence type="predicted"/>
<dbReference type="EMBL" id="JAMQON010000005">
    <property type="protein sequence ID" value="MDS0260922.1"/>
    <property type="molecule type" value="Genomic_DNA"/>
</dbReference>
<feature type="transmembrane region" description="Helical" evidence="1">
    <location>
        <begin position="21"/>
        <end position="41"/>
    </location>
</feature>
<accession>A0ABU2FF78</accession>
<name>A0ABU2FF78_9EURY</name>
<evidence type="ECO:0000256" key="1">
    <source>
        <dbReference type="SAM" id="Phobius"/>
    </source>
</evidence>